<feature type="domain" description="Methyltransferase" evidence="1">
    <location>
        <begin position="22"/>
        <end position="129"/>
    </location>
</feature>
<reference evidence="2 3" key="1">
    <citation type="journal article" date="2015" name="Nature">
        <title>rRNA introns, odd ribosomes, and small enigmatic genomes across a large radiation of phyla.</title>
        <authorList>
            <person name="Brown C.T."/>
            <person name="Hug L.A."/>
            <person name="Thomas B.C."/>
            <person name="Sharon I."/>
            <person name="Castelle C.J."/>
            <person name="Singh A."/>
            <person name="Wilkins M.J."/>
            <person name="Williams K.H."/>
            <person name="Banfield J.F."/>
        </authorList>
    </citation>
    <scope>NUCLEOTIDE SEQUENCE [LARGE SCALE GENOMIC DNA]</scope>
</reference>
<dbReference type="CDD" id="cd02440">
    <property type="entry name" value="AdoMet_MTases"/>
    <property type="match status" value="1"/>
</dbReference>
<evidence type="ECO:0000259" key="1">
    <source>
        <dbReference type="Pfam" id="PF13847"/>
    </source>
</evidence>
<dbReference type="Pfam" id="PF13847">
    <property type="entry name" value="Methyltransf_31"/>
    <property type="match status" value="1"/>
</dbReference>
<dbReference type="Proteomes" id="UP000034539">
    <property type="component" value="Unassembled WGS sequence"/>
</dbReference>
<comment type="caution">
    <text evidence="2">The sequence shown here is derived from an EMBL/GenBank/DDBJ whole genome shotgun (WGS) entry which is preliminary data.</text>
</comment>
<dbReference type="PANTHER" id="PTHR43861:SF6">
    <property type="entry name" value="METHYLTRANSFERASE TYPE 11"/>
    <property type="match status" value="1"/>
</dbReference>
<evidence type="ECO:0000313" key="3">
    <source>
        <dbReference type="Proteomes" id="UP000034539"/>
    </source>
</evidence>
<dbReference type="AlphaFoldDB" id="A0A0G0T850"/>
<dbReference type="Gene3D" id="3.40.50.150">
    <property type="entry name" value="Vaccinia Virus protein VP39"/>
    <property type="match status" value="1"/>
</dbReference>
<dbReference type="InterPro" id="IPR029063">
    <property type="entry name" value="SAM-dependent_MTases_sf"/>
</dbReference>
<dbReference type="PANTHER" id="PTHR43861">
    <property type="entry name" value="TRANS-ACONITATE 2-METHYLTRANSFERASE-RELATED"/>
    <property type="match status" value="1"/>
</dbReference>
<dbReference type="SUPFAM" id="SSF53335">
    <property type="entry name" value="S-adenosyl-L-methionine-dependent methyltransferases"/>
    <property type="match status" value="1"/>
</dbReference>
<accession>A0A0G0T850</accession>
<protein>
    <recommendedName>
        <fullName evidence="1">Methyltransferase domain-containing protein</fullName>
    </recommendedName>
</protein>
<sequence>MMNRIWEDHTSRYVFAAGKIKSGRTLDIACGEGYGSALLASYGHEVTGVDISEDTIKAAKIKYGAKKGKLSFVTSDVFEFLERNKDPYDAIISFETIEHLEEYKRFLILIKKNLKKTGVFLVSTPNKLFSDLLAGDKFNPFHVKEFYTEELISSITSVFGSKFTLYLQRPVKKDFLLFRAFVQFAFNKKSSIIIGDKNYEGLDNILVVTK</sequence>
<dbReference type="InterPro" id="IPR025714">
    <property type="entry name" value="Methyltranfer_dom"/>
</dbReference>
<proteinExistence type="predicted"/>
<dbReference type="PATRIC" id="fig|1618450.3.peg.249"/>
<evidence type="ECO:0000313" key="2">
    <source>
        <dbReference type="EMBL" id="KKR34072.1"/>
    </source>
</evidence>
<gene>
    <name evidence="2" type="ORF">UT63_C0007G0027</name>
</gene>
<organism evidence="2 3">
    <name type="scientific">Candidatus Gottesmanbacteria bacterium GW2011_GWC2_39_8</name>
    <dbReference type="NCBI Taxonomy" id="1618450"/>
    <lineage>
        <taxon>Bacteria</taxon>
        <taxon>Candidatus Gottesmaniibacteriota</taxon>
    </lineage>
</organism>
<name>A0A0G0T850_9BACT</name>
<dbReference type="EMBL" id="LBXN01000007">
    <property type="protein sequence ID" value="KKR34072.1"/>
    <property type="molecule type" value="Genomic_DNA"/>
</dbReference>